<organism evidence="2">
    <name type="scientific">uncultured marine virus</name>
    <dbReference type="NCBI Taxonomy" id="186617"/>
    <lineage>
        <taxon>Viruses</taxon>
        <taxon>environmental samples</taxon>
    </lineage>
</organism>
<feature type="compositionally biased region" description="Basic residues" evidence="1">
    <location>
        <begin position="45"/>
        <end position="55"/>
    </location>
</feature>
<proteinExistence type="predicted"/>
<evidence type="ECO:0000256" key="1">
    <source>
        <dbReference type="SAM" id="MobiDB-lite"/>
    </source>
</evidence>
<evidence type="ECO:0000313" key="2">
    <source>
        <dbReference type="EMBL" id="AGA18453.1"/>
    </source>
</evidence>
<accession>S4TF63</accession>
<feature type="region of interest" description="Disordered" evidence="1">
    <location>
        <begin position="1"/>
        <end position="65"/>
    </location>
</feature>
<feature type="compositionally biased region" description="Basic residues" evidence="1">
    <location>
        <begin position="11"/>
        <end position="29"/>
    </location>
</feature>
<protein>
    <recommendedName>
        <fullName evidence="3">Capsid protein</fullName>
    </recommendedName>
</protein>
<name>S4TF63_9VIRU</name>
<sequence length="287" mass="31238">MLGNLTTNNKNKNKNKNNHKMPATKRPRTMTRALTTTGAPAARRLPVRRKGKGRNRSVSVPRNKLGFPQSMRTTLRYVDRVEINVNSLSDITTVAYSANGLYDPYVPVGGHQPRGFDEYMTLYKTYTCIASKINMTTHYLGGFGPVVAGTAGVPPLIQTTNTIATSETAARSSVMCGIQKGTEQLPNGETAASVMEKDKSTWQVLTEDGRPASNNMRMTIGEFFGKGNLVGADGYTGTDGANPGNQVYYNIWAARTSNFSNGICKVVAYVTIEYDVVFTEPKLLSAS</sequence>
<reference evidence="2" key="1">
    <citation type="journal article" date="2013" name="ISME J.">
        <title>Previously unknown and highly divergent ssDNA viruses populate the oceans.</title>
        <authorList>
            <person name="Labonte J.M."/>
            <person name="Suttle C.A."/>
        </authorList>
    </citation>
    <scope>NUCLEOTIDE SEQUENCE</scope>
</reference>
<evidence type="ECO:0008006" key="3">
    <source>
        <dbReference type="Google" id="ProtNLM"/>
    </source>
</evidence>
<dbReference type="EMBL" id="JX904590">
    <property type="protein sequence ID" value="AGA18453.1"/>
    <property type="molecule type" value="Genomic_DNA"/>
</dbReference>